<evidence type="ECO:0000313" key="2">
    <source>
        <dbReference type="Proteomes" id="UP001239111"/>
    </source>
</evidence>
<gene>
    <name evidence="1" type="ORF">QAD02_003793</name>
</gene>
<sequence>MMGILNLAVTLVHVMGNPVTSVTCETVRQKRIAGGHETSSTRYPYVVSLQSNSYKHFCGGVITSNRSIVTAARCVFNRPKESISVKTGDADIRLGKRYRVAKVVVHEGFNRKTLIHDIAMLKLSSPMRFSDTTRDLPLIEEAYGLNENDTVTAIGWGALRHPNNTRLAVDRETVVREGLIHDLAGHLVRGQFYPTRLRSVNLNIISDSECVKYFKLDTLENKICMMSMNKGECEGDSGGPVIFADHLLGIISGGKGCASGYPSVVVKIDAYREWIDGVYERIALKKKIDSQSLR</sequence>
<dbReference type="EMBL" id="CM056743">
    <property type="protein sequence ID" value="KAJ8672534.1"/>
    <property type="molecule type" value="Genomic_DNA"/>
</dbReference>
<evidence type="ECO:0000313" key="1">
    <source>
        <dbReference type="EMBL" id="KAJ8672534.1"/>
    </source>
</evidence>
<organism evidence="1 2">
    <name type="scientific">Eretmocerus hayati</name>
    <dbReference type="NCBI Taxonomy" id="131215"/>
    <lineage>
        <taxon>Eukaryota</taxon>
        <taxon>Metazoa</taxon>
        <taxon>Ecdysozoa</taxon>
        <taxon>Arthropoda</taxon>
        <taxon>Hexapoda</taxon>
        <taxon>Insecta</taxon>
        <taxon>Pterygota</taxon>
        <taxon>Neoptera</taxon>
        <taxon>Endopterygota</taxon>
        <taxon>Hymenoptera</taxon>
        <taxon>Apocrita</taxon>
        <taxon>Proctotrupomorpha</taxon>
        <taxon>Chalcidoidea</taxon>
        <taxon>Aphelinidae</taxon>
        <taxon>Aphelininae</taxon>
        <taxon>Eretmocerus</taxon>
    </lineage>
</organism>
<accession>A0ACC2NMN7</accession>
<proteinExistence type="predicted"/>
<comment type="caution">
    <text evidence="1">The sequence shown here is derived from an EMBL/GenBank/DDBJ whole genome shotgun (WGS) entry which is preliminary data.</text>
</comment>
<reference evidence="1" key="1">
    <citation type="submission" date="2023-04" db="EMBL/GenBank/DDBJ databases">
        <title>A chromosome-level genome assembly of the parasitoid wasp Eretmocerus hayati.</title>
        <authorList>
            <person name="Zhong Y."/>
            <person name="Liu S."/>
            <person name="Liu Y."/>
        </authorList>
    </citation>
    <scope>NUCLEOTIDE SEQUENCE</scope>
    <source>
        <strain evidence="1">ZJU_SS_LIU_2023</strain>
    </source>
</reference>
<dbReference type="Proteomes" id="UP001239111">
    <property type="component" value="Chromosome 3"/>
</dbReference>
<keyword evidence="2" id="KW-1185">Reference proteome</keyword>
<protein>
    <submittedName>
        <fullName evidence="1">Uncharacterized protein</fullName>
    </submittedName>
</protein>
<name>A0ACC2NMN7_9HYME</name>